<feature type="region of interest" description="Disordered" evidence="1">
    <location>
        <begin position="507"/>
        <end position="562"/>
    </location>
</feature>
<evidence type="ECO:0000313" key="3">
    <source>
        <dbReference type="Proteomes" id="UP000703661"/>
    </source>
</evidence>
<dbReference type="InterPro" id="IPR009563">
    <property type="entry name" value="SSSCA1"/>
</dbReference>
<evidence type="ECO:0000313" key="2">
    <source>
        <dbReference type="EMBL" id="KAG0012662.1"/>
    </source>
</evidence>
<dbReference type="AlphaFoldDB" id="A0A9P6MT68"/>
<keyword evidence="3" id="KW-1185">Reference proteome</keyword>
<feature type="compositionally biased region" description="Basic and acidic residues" evidence="1">
    <location>
        <begin position="256"/>
        <end position="280"/>
    </location>
</feature>
<name>A0A9P6MT68_9FUNG</name>
<proteinExistence type="predicted"/>
<reference evidence="2" key="1">
    <citation type="journal article" date="2020" name="Fungal Divers.">
        <title>Resolving the Mortierellaceae phylogeny through synthesis of multi-gene phylogenetics and phylogenomics.</title>
        <authorList>
            <person name="Vandepol N."/>
            <person name="Liber J."/>
            <person name="Desiro A."/>
            <person name="Na H."/>
            <person name="Kennedy M."/>
            <person name="Barry K."/>
            <person name="Grigoriev I.V."/>
            <person name="Miller A.N."/>
            <person name="O'Donnell K."/>
            <person name="Stajich J.E."/>
            <person name="Bonito G."/>
        </authorList>
    </citation>
    <scope>NUCLEOTIDE SEQUENCE</scope>
    <source>
        <strain evidence="2">NRRL 2769</strain>
    </source>
</reference>
<feature type="compositionally biased region" description="Low complexity" evidence="1">
    <location>
        <begin position="522"/>
        <end position="538"/>
    </location>
</feature>
<protein>
    <submittedName>
        <fullName evidence="2">Uncharacterized protein</fullName>
    </submittedName>
</protein>
<feature type="region of interest" description="Disordered" evidence="1">
    <location>
        <begin position="371"/>
        <end position="392"/>
    </location>
</feature>
<gene>
    <name evidence="2" type="ORF">BGZ80_011597</name>
</gene>
<dbReference type="PANTHER" id="PTHR16537:SF1">
    <property type="entry name" value="PROTEIN ZNRD2"/>
    <property type="match status" value="1"/>
</dbReference>
<feature type="compositionally biased region" description="Basic and acidic residues" evidence="1">
    <location>
        <begin position="295"/>
        <end position="308"/>
    </location>
</feature>
<feature type="compositionally biased region" description="Basic and acidic residues" evidence="1">
    <location>
        <begin position="238"/>
        <end position="247"/>
    </location>
</feature>
<comment type="caution">
    <text evidence="2">The sequence shown here is derived from an EMBL/GenBank/DDBJ whole genome shotgun (WGS) entry which is preliminary data.</text>
</comment>
<accession>A0A9P6MT68</accession>
<sequence length="620" mass="68126">MTTEELDQMQSLPLVDSDLSAVPPVCNAKSTGAQETLKTDNISVSALVNDYKQKGWTPLMRNQEATSQVCVSCEINPPVDPEEREQLDPQQDFQKQGPEQLVQAPRPKPNSAPLVIFPPPTSALPSLPAPEPLRPFSPPNVRASVVDPTTDATRKSYRSPSGRIISVPSTPTLADFPSPPPRSTTPLLRPSKTPPPMVRPKLALRPLGPPPPDNNGVGTAPGPTSDIMIAQETVQLSPRKEDERSHVDTALSHAEMQTRSEAHRQTHEAEVEDGKDHESHDEFEDAEEDLAVYRPADEVKIRESDRRQNHGASQRMLQGWAMLQEYCPNPGCNAVPLMRNREKKDYCVVCGKYYLREQNLDNCKNTVMTPPSSVPATHAQSQNFLSPLSSPTTEQKANFKFASQFSTSPLTMLPVPRATSPPTIPVSGQHHYRTTSPLTSPGHGKPSRDLNGRVSGPIVLPPPTPISPSFGMTSHQILSRYQSDELDKMAADDEEMRRHMQFIGKMNELSSRSLPPVPPVPATHSTSTSRPTSTYSNSSDKERHGRHHHHQGGAPTSPRPLSPEVQAMVDATHKTMSTLLGKLEVYRLALEVAENPKESQALTAQIKGLMECLKACREVL</sequence>
<feature type="region of interest" description="Disordered" evidence="1">
    <location>
        <begin position="76"/>
        <end position="112"/>
    </location>
</feature>
<feature type="region of interest" description="Disordered" evidence="1">
    <location>
        <begin position="423"/>
        <end position="453"/>
    </location>
</feature>
<feature type="region of interest" description="Disordered" evidence="1">
    <location>
        <begin position="136"/>
        <end position="313"/>
    </location>
</feature>
<dbReference type="Proteomes" id="UP000703661">
    <property type="component" value="Unassembled WGS sequence"/>
</dbReference>
<dbReference type="EMBL" id="JAAAID010000952">
    <property type="protein sequence ID" value="KAG0012662.1"/>
    <property type="molecule type" value="Genomic_DNA"/>
</dbReference>
<dbReference type="Pfam" id="PF06677">
    <property type="entry name" value="Auto_anti-p27"/>
    <property type="match status" value="1"/>
</dbReference>
<dbReference type="InterPro" id="IPR051888">
    <property type="entry name" value="UPF0148_domain"/>
</dbReference>
<evidence type="ECO:0000256" key="1">
    <source>
        <dbReference type="SAM" id="MobiDB-lite"/>
    </source>
</evidence>
<dbReference type="PANTHER" id="PTHR16537">
    <property type="entry name" value="SJOEGREN SYNDROME/SCLERODERMA AUTOANTIGEN 1"/>
    <property type="match status" value="1"/>
</dbReference>
<feature type="compositionally biased region" description="Acidic residues" evidence="1">
    <location>
        <begin position="281"/>
        <end position="290"/>
    </location>
</feature>
<organism evidence="2 3">
    <name type="scientific">Entomortierella chlamydospora</name>
    <dbReference type="NCBI Taxonomy" id="101097"/>
    <lineage>
        <taxon>Eukaryota</taxon>
        <taxon>Fungi</taxon>
        <taxon>Fungi incertae sedis</taxon>
        <taxon>Mucoromycota</taxon>
        <taxon>Mortierellomycotina</taxon>
        <taxon>Mortierellomycetes</taxon>
        <taxon>Mortierellales</taxon>
        <taxon>Mortierellaceae</taxon>
        <taxon>Entomortierella</taxon>
    </lineage>
</organism>